<evidence type="ECO:0000256" key="3">
    <source>
        <dbReference type="ARBA" id="ARBA00022737"/>
    </source>
</evidence>
<feature type="domain" description="O-GlcNAc transferase C-terminal" evidence="5">
    <location>
        <begin position="78"/>
        <end position="262"/>
    </location>
</feature>
<evidence type="ECO:0000256" key="1">
    <source>
        <dbReference type="ARBA" id="ARBA00004922"/>
    </source>
</evidence>
<keyword evidence="2" id="KW-0808">Transferase</keyword>
<dbReference type="GO" id="GO:0006493">
    <property type="term" value="P:protein O-linked glycosylation"/>
    <property type="evidence" value="ECO:0007669"/>
    <property type="project" value="InterPro"/>
</dbReference>
<accession>A0A382N102</accession>
<protein>
    <recommendedName>
        <fullName evidence="5">O-GlcNAc transferase C-terminal domain-containing protein</fullName>
    </recommendedName>
</protein>
<evidence type="ECO:0000256" key="4">
    <source>
        <dbReference type="ARBA" id="ARBA00022803"/>
    </source>
</evidence>
<proteinExistence type="predicted"/>
<reference evidence="6" key="1">
    <citation type="submission" date="2018-05" db="EMBL/GenBank/DDBJ databases">
        <authorList>
            <person name="Lanie J.A."/>
            <person name="Ng W.-L."/>
            <person name="Kazmierczak K.M."/>
            <person name="Andrzejewski T.M."/>
            <person name="Davidsen T.M."/>
            <person name="Wayne K.J."/>
            <person name="Tettelin H."/>
            <person name="Glass J.I."/>
            <person name="Rusch D."/>
            <person name="Podicherti R."/>
            <person name="Tsui H.-C.T."/>
            <person name="Winkler M.E."/>
        </authorList>
    </citation>
    <scope>NUCLEOTIDE SEQUENCE</scope>
</reference>
<dbReference type="Gene3D" id="3.40.50.2000">
    <property type="entry name" value="Glycogen Phosphorylase B"/>
    <property type="match status" value="1"/>
</dbReference>
<dbReference type="EMBL" id="UINC01096830">
    <property type="protein sequence ID" value="SVC54045.1"/>
    <property type="molecule type" value="Genomic_DNA"/>
</dbReference>
<sequence>HSQNSRSNIFAYRAAQLQISYLGYPGSTGLDYIDYMVADQVVIPPENQKYYSEKIIFMPDSYYPTDNTRKISEKKFQRSDFKIPEDAFVFCCFNNSYKISSEEYDIWMKLLNEIENSYLLLLSHNKLDQKNLLFEAKNRNVDSTRIKFFAYTNIEDHLARHTLVDLYLDTFNYNGHTSTVDALWAGVPVITKLGQSLTARVCGSLLTAFNLSEMITKNNHDYKNLAYQLAKDNILLKKIKTKVSQNKFSSKLFNTKEYVMNLERGFKLAHDLKINKNEIKTIYL</sequence>
<gene>
    <name evidence="6" type="ORF">METZ01_LOCUS306899</name>
</gene>
<evidence type="ECO:0000259" key="5">
    <source>
        <dbReference type="Pfam" id="PF13844"/>
    </source>
</evidence>
<dbReference type="PANTHER" id="PTHR44366">
    <property type="entry name" value="UDP-N-ACETYLGLUCOSAMINE--PEPTIDE N-ACETYLGLUCOSAMINYLTRANSFERASE 110 KDA SUBUNIT"/>
    <property type="match status" value="1"/>
</dbReference>
<keyword evidence="3" id="KW-0677">Repeat</keyword>
<dbReference type="Pfam" id="PF13844">
    <property type="entry name" value="Glyco_transf_41"/>
    <property type="match status" value="2"/>
</dbReference>
<name>A0A382N102_9ZZZZ</name>
<dbReference type="Gene3D" id="3.40.50.11380">
    <property type="match status" value="1"/>
</dbReference>
<dbReference type="AlphaFoldDB" id="A0A382N102"/>
<feature type="non-terminal residue" evidence="6">
    <location>
        <position position="1"/>
    </location>
</feature>
<evidence type="ECO:0000256" key="2">
    <source>
        <dbReference type="ARBA" id="ARBA00022679"/>
    </source>
</evidence>
<dbReference type="InterPro" id="IPR037919">
    <property type="entry name" value="OGT"/>
</dbReference>
<comment type="pathway">
    <text evidence="1">Protein modification; protein glycosylation.</text>
</comment>
<feature type="domain" description="O-GlcNAc transferase C-terminal" evidence="5">
    <location>
        <begin position="4"/>
        <end position="69"/>
    </location>
</feature>
<keyword evidence="4" id="KW-0802">TPR repeat</keyword>
<organism evidence="6">
    <name type="scientific">marine metagenome</name>
    <dbReference type="NCBI Taxonomy" id="408172"/>
    <lineage>
        <taxon>unclassified sequences</taxon>
        <taxon>metagenomes</taxon>
        <taxon>ecological metagenomes</taxon>
    </lineage>
</organism>
<dbReference type="InterPro" id="IPR029489">
    <property type="entry name" value="OGT/SEC/SPY_C"/>
</dbReference>
<dbReference type="GO" id="GO:0097363">
    <property type="term" value="F:protein O-acetylglucosaminyltransferase activity"/>
    <property type="evidence" value="ECO:0007669"/>
    <property type="project" value="TreeGrafter"/>
</dbReference>
<evidence type="ECO:0000313" key="6">
    <source>
        <dbReference type="EMBL" id="SVC54045.1"/>
    </source>
</evidence>
<dbReference type="PANTHER" id="PTHR44366:SF1">
    <property type="entry name" value="UDP-N-ACETYLGLUCOSAMINE--PEPTIDE N-ACETYLGLUCOSAMINYLTRANSFERASE 110 KDA SUBUNIT"/>
    <property type="match status" value="1"/>
</dbReference>